<evidence type="ECO:0000313" key="3">
    <source>
        <dbReference type="Proteomes" id="UP000011115"/>
    </source>
</evidence>
<accession>M1DYZ0</accession>
<proteinExistence type="predicted"/>
<evidence type="ECO:0000313" key="2">
    <source>
        <dbReference type="EnsemblPlants" id="PGSC0003DMT400096661"/>
    </source>
</evidence>
<dbReference type="Gramene" id="PGSC0003DMT400096661">
    <property type="protein sequence ID" value="PGSC0003DMT400096661"/>
    <property type="gene ID" value="PGSC0003DMG400046232"/>
</dbReference>
<protein>
    <submittedName>
        <fullName evidence="2">Gag-pol polyprotein</fullName>
    </submittedName>
</protein>
<dbReference type="Proteomes" id="UP000011115">
    <property type="component" value="Unassembled WGS sequence"/>
</dbReference>
<feature type="compositionally biased region" description="Basic and acidic residues" evidence="1">
    <location>
        <begin position="57"/>
        <end position="70"/>
    </location>
</feature>
<name>M1DYZ0_SOLTU</name>
<feature type="compositionally biased region" description="Polar residues" evidence="1">
    <location>
        <begin position="71"/>
        <end position="86"/>
    </location>
</feature>
<reference evidence="3" key="1">
    <citation type="journal article" date="2011" name="Nature">
        <title>Genome sequence and analysis of the tuber crop potato.</title>
        <authorList>
            <consortium name="The Potato Genome Sequencing Consortium"/>
        </authorList>
    </citation>
    <scope>NUCLEOTIDE SEQUENCE [LARGE SCALE GENOMIC DNA]</scope>
    <source>
        <strain evidence="3">cv. DM1-3 516 R44</strain>
    </source>
</reference>
<dbReference type="PaxDb" id="4113-PGSC0003DMT400096661"/>
<feature type="region of interest" description="Disordered" evidence="1">
    <location>
        <begin position="57"/>
        <end position="138"/>
    </location>
</feature>
<evidence type="ECO:0000256" key="1">
    <source>
        <dbReference type="SAM" id="MobiDB-lite"/>
    </source>
</evidence>
<sequence>MNPPNFTSSSVTEDPENIVDELQKMFEKSKAEGAPIMSWDVFEEAFVGRFFSRELREEKVEKDKLRDESGQQKSNANRSYFQQKSNGPAPSSASAPAPRNKCEFMNQNSQTFRARPAQSQVALPYRAEPRGATSGTSGRENRLYAITSGQEKDNSHDVVLGMIKVFTFNVYALLDLGASLYFVTSYIAMRFHILPE</sequence>
<keyword evidence="3" id="KW-1185">Reference proteome</keyword>
<feature type="compositionally biased region" description="Polar residues" evidence="1">
    <location>
        <begin position="105"/>
        <end position="121"/>
    </location>
</feature>
<dbReference type="AlphaFoldDB" id="M1DYZ0"/>
<organism evidence="2 3">
    <name type="scientific">Solanum tuberosum</name>
    <name type="common">Potato</name>
    <dbReference type="NCBI Taxonomy" id="4113"/>
    <lineage>
        <taxon>Eukaryota</taxon>
        <taxon>Viridiplantae</taxon>
        <taxon>Streptophyta</taxon>
        <taxon>Embryophyta</taxon>
        <taxon>Tracheophyta</taxon>
        <taxon>Spermatophyta</taxon>
        <taxon>Magnoliopsida</taxon>
        <taxon>eudicotyledons</taxon>
        <taxon>Gunneridae</taxon>
        <taxon>Pentapetalae</taxon>
        <taxon>asterids</taxon>
        <taxon>lamiids</taxon>
        <taxon>Solanales</taxon>
        <taxon>Solanaceae</taxon>
        <taxon>Solanoideae</taxon>
        <taxon>Solaneae</taxon>
        <taxon>Solanum</taxon>
    </lineage>
</organism>
<dbReference type="HOGENOM" id="CLU_043741_1_0_1"/>
<reference evidence="2" key="2">
    <citation type="submission" date="2015-06" db="UniProtKB">
        <authorList>
            <consortium name="EnsemblPlants"/>
        </authorList>
    </citation>
    <scope>IDENTIFICATION</scope>
    <source>
        <strain evidence="2">DM1-3 516 R44</strain>
    </source>
</reference>
<dbReference type="EnsemblPlants" id="PGSC0003DMT400096661">
    <property type="protein sequence ID" value="PGSC0003DMT400096661"/>
    <property type="gene ID" value="PGSC0003DMG400046232"/>
</dbReference>
<feature type="compositionally biased region" description="Low complexity" evidence="1">
    <location>
        <begin position="88"/>
        <end position="98"/>
    </location>
</feature>
<dbReference type="InParanoid" id="M1DYZ0"/>